<sequence length="125" mass="13525">MSRYASYCAGWRDDNRNTHDRNYQRTAVFCSSRSLSIGPAHHSRTGREVAAGGSATDALSDSAPSAPVVASCLSSRCTSHNESSVCRNSIVSLTRLVKIHGRILSFTDGFIPVFPASRSIQLPPR</sequence>
<feature type="region of interest" description="Disordered" evidence="1">
    <location>
        <begin position="39"/>
        <end position="63"/>
    </location>
</feature>
<feature type="compositionally biased region" description="Low complexity" evidence="1">
    <location>
        <begin position="54"/>
        <end position="63"/>
    </location>
</feature>
<name>A0A4C1SMX5_EUMVA</name>
<dbReference type="Proteomes" id="UP000299102">
    <property type="component" value="Unassembled WGS sequence"/>
</dbReference>
<dbReference type="AlphaFoldDB" id="A0A4C1SMX5"/>
<keyword evidence="3" id="KW-1185">Reference proteome</keyword>
<evidence type="ECO:0000256" key="1">
    <source>
        <dbReference type="SAM" id="MobiDB-lite"/>
    </source>
</evidence>
<comment type="caution">
    <text evidence="2">The sequence shown here is derived from an EMBL/GenBank/DDBJ whole genome shotgun (WGS) entry which is preliminary data.</text>
</comment>
<accession>A0A4C1SMX5</accession>
<evidence type="ECO:0000313" key="3">
    <source>
        <dbReference type="Proteomes" id="UP000299102"/>
    </source>
</evidence>
<gene>
    <name evidence="2" type="ORF">EVAR_101250_1</name>
</gene>
<organism evidence="2 3">
    <name type="scientific">Eumeta variegata</name>
    <name type="common">Bagworm moth</name>
    <name type="synonym">Eumeta japonica</name>
    <dbReference type="NCBI Taxonomy" id="151549"/>
    <lineage>
        <taxon>Eukaryota</taxon>
        <taxon>Metazoa</taxon>
        <taxon>Ecdysozoa</taxon>
        <taxon>Arthropoda</taxon>
        <taxon>Hexapoda</taxon>
        <taxon>Insecta</taxon>
        <taxon>Pterygota</taxon>
        <taxon>Neoptera</taxon>
        <taxon>Endopterygota</taxon>
        <taxon>Lepidoptera</taxon>
        <taxon>Glossata</taxon>
        <taxon>Ditrysia</taxon>
        <taxon>Tineoidea</taxon>
        <taxon>Psychidae</taxon>
        <taxon>Oiketicinae</taxon>
        <taxon>Eumeta</taxon>
    </lineage>
</organism>
<reference evidence="2 3" key="1">
    <citation type="journal article" date="2019" name="Commun. Biol.">
        <title>The bagworm genome reveals a unique fibroin gene that provides high tensile strength.</title>
        <authorList>
            <person name="Kono N."/>
            <person name="Nakamura H."/>
            <person name="Ohtoshi R."/>
            <person name="Tomita M."/>
            <person name="Numata K."/>
            <person name="Arakawa K."/>
        </authorList>
    </citation>
    <scope>NUCLEOTIDE SEQUENCE [LARGE SCALE GENOMIC DNA]</scope>
</reference>
<dbReference type="EMBL" id="BGZK01003670">
    <property type="protein sequence ID" value="GBP03563.1"/>
    <property type="molecule type" value="Genomic_DNA"/>
</dbReference>
<evidence type="ECO:0000313" key="2">
    <source>
        <dbReference type="EMBL" id="GBP03563.1"/>
    </source>
</evidence>
<proteinExistence type="predicted"/>
<protein>
    <submittedName>
        <fullName evidence="2">Uncharacterized protein</fullName>
    </submittedName>
</protein>